<dbReference type="InterPro" id="IPR011659">
    <property type="entry name" value="WD40"/>
</dbReference>
<name>A0A402D2A8_9BACT</name>
<comment type="similarity">
    <text evidence="1">Belongs to the TolB family.</text>
</comment>
<keyword evidence="3" id="KW-1185">Reference proteome</keyword>
<dbReference type="RefSeq" id="WP_165864492.1">
    <property type="nucleotide sequence ID" value="NZ_AP025739.1"/>
</dbReference>
<organism evidence="2 3">
    <name type="scientific">Capsulimonas corticalis</name>
    <dbReference type="NCBI Taxonomy" id="2219043"/>
    <lineage>
        <taxon>Bacteria</taxon>
        <taxon>Bacillati</taxon>
        <taxon>Armatimonadota</taxon>
        <taxon>Armatimonadia</taxon>
        <taxon>Capsulimonadales</taxon>
        <taxon>Capsulimonadaceae</taxon>
        <taxon>Capsulimonas</taxon>
    </lineage>
</organism>
<evidence type="ECO:0000256" key="1">
    <source>
        <dbReference type="ARBA" id="ARBA00009820"/>
    </source>
</evidence>
<dbReference type="EMBL" id="AP025739">
    <property type="protein sequence ID" value="BDI30021.1"/>
    <property type="molecule type" value="Genomic_DNA"/>
</dbReference>
<dbReference type="Gene3D" id="2.120.10.30">
    <property type="entry name" value="TolB, C-terminal domain"/>
    <property type="match status" value="2"/>
</dbReference>
<evidence type="ECO:0000313" key="2">
    <source>
        <dbReference type="EMBL" id="BDI30021.1"/>
    </source>
</evidence>
<sequence length="540" mass="55859">MTRNSLYRAVSASALFLSVTALPGCGGGGGSSSSSTSTPTGGEQTQTFGALTANVVGALQTPVVGASANTVVTGVAGASITTLQAAQSPNLSYTQIAFDRNGEVYTISPNGANAAELTSDLITYSNATTPVWLLNNSKIAFSRYDTTVSHFQIFTINADKTGMVRLTDGTSDCFNPSASPTNSAILYDTYNSSAGAQQIYSINPTGGAATRLSTGVSVDNDPTWSPDGSKYAYVHYDSTAGHYQIYIANANGSGAHAVFSAYATYDFFEPAWSPDGTKIAFVWKNGSNYHIYAGLVSGASLQGLTSSSYDDFYPAWAPDGSKITFSRTDSTGHSQIYVANADGTQPARISDGSANDATPSWSTLITKRYFVGPAGYNYGTAASGFLYSQQGTAITSLLTFDATTPSGTRVAALPTDVANAPNLIFTISASDALTGLKYWNGLTSTYVRVIGAGSTLATATNAIVSFDAATGLVASVLPYATSHVVKAQSTDALQSHISGGAIVLQGKFLAAMDGKGNNKAPQGASEVRIDSHTGEILSVQ</sequence>
<dbReference type="Proteomes" id="UP000287394">
    <property type="component" value="Chromosome"/>
</dbReference>
<dbReference type="PANTHER" id="PTHR36842:SF1">
    <property type="entry name" value="PROTEIN TOLB"/>
    <property type="match status" value="1"/>
</dbReference>
<reference evidence="2 3" key="1">
    <citation type="journal article" date="2019" name="Int. J. Syst. Evol. Microbiol.">
        <title>Capsulimonas corticalis gen. nov., sp. nov., an aerobic capsulated bacterium, of a novel bacterial order, Capsulimonadales ord. nov., of the class Armatimonadia of the phylum Armatimonadetes.</title>
        <authorList>
            <person name="Li J."/>
            <person name="Kudo C."/>
            <person name="Tonouchi A."/>
        </authorList>
    </citation>
    <scope>NUCLEOTIDE SEQUENCE [LARGE SCALE GENOMIC DNA]</scope>
    <source>
        <strain evidence="2 3">AX-7</strain>
    </source>
</reference>
<evidence type="ECO:0000313" key="3">
    <source>
        <dbReference type="Proteomes" id="UP000287394"/>
    </source>
</evidence>
<dbReference type="Pfam" id="PF07676">
    <property type="entry name" value="PD40"/>
    <property type="match status" value="3"/>
</dbReference>
<accession>A0A402D2A8</accession>
<dbReference type="PANTHER" id="PTHR36842">
    <property type="entry name" value="PROTEIN TOLB HOMOLOG"/>
    <property type="match status" value="1"/>
</dbReference>
<protein>
    <submittedName>
        <fullName evidence="2">Uncharacterized protein</fullName>
    </submittedName>
</protein>
<dbReference type="AlphaFoldDB" id="A0A402D2A8"/>
<dbReference type="InterPro" id="IPR011042">
    <property type="entry name" value="6-blade_b-propeller_TolB-like"/>
</dbReference>
<proteinExistence type="inferred from homology"/>
<dbReference type="KEGG" id="ccot:CCAX7_20720"/>
<dbReference type="SUPFAM" id="SSF69304">
    <property type="entry name" value="Tricorn protease N-terminal domain"/>
    <property type="match status" value="1"/>
</dbReference>
<gene>
    <name evidence="2" type="ORF">CCAX7_20720</name>
</gene>